<reference evidence="6 7" key="1">
    <citation type="submission" date="2020-04" db="EMBL/GenBank/DDBJ databases">
        <authorList>
            <person name="Alioto T."/>
            <person name="Alioto T."/>
            <person name="Gomez Garrido J."/>
        </authorList>
    </citation>
    <scope>NUCLEOTIDE SEQUENCE [LARGE SCALE GENOMIC DNA]</scope>
</reference>
<dbReference type="Proteomes" id="UP000494165">
    <property type="component" value="Unassembled WGS sequence"/>
</dbReference>
<dbReference type="Pfam" id="PF00406">
    <property type="entry name" value="ADK"/>
    <property type="match status" value="1"/>
</dbReference>
<evidence type="ECO:0000256" key="3">
    <source>
        <dbReference type="ARBA" id="ARBA00022777"/>
    </source>
</evidence>
<protein>
    <recommendedName>
        <fullName evidence="8">Adenylate kinase isoenzyme 5</fullName>
    </recommendedName>
</protein>
<evidence type="ECO:0000313" key="7">
    <source>
        <dbReference type="Proteomes" id="UP000494165"/>
    </source>
</evidence>
<accession>A0A8S1CV63</accession>
<dbReference type="OrthoDB" id="6436361at2759"/>
<dbReference type="PANTHER" id="PTHR23359">
    <property type="entry name" value="NUCLEOTIDE KINASE"/>
    <property type="match status" value="1"/>
</dbReference>
<evidence type="ECO:0000313" key="6">
    <source>
        <dbReference type="EMBL" id="CAB3371923.1"/>
    </source>
</evidence>
<evidence type="ECO:0008006" key="8">
    <source>
        <dbReference type="Google" id="ProtNLM"/>
    </source>
</evidence>
<proteinExistence type="inferred from homology"/>
<comment type="similarity">
    <text evidence="4">Belongs to the adenylate kinase family.</text>
</comment>
<evidence type="ECO:0000256" key="2">
    <source>
        <dbReference type="ARBA" id="ARBA00022741"/>
    </source>
</evidence>
<feature type="compositionally biased region" description="Basic and acidic residues" evidence="5">
    <location>
        <begin position="7"/>
        <end position="25"/>
    </location>
</feature>
<dbReference type="SUPFAM" id="SSF52540">
    <property type="entry name" value="P-loop containing nucleoside triphosphate hydrolases"/>
    <property type="match status" value="2"/>
</dbReference>
<sequence>MGICLDTEPRPGSETSFEERRRGMAEEDEEEDEPRFISRRTIRQGPNTAIKFEPPSVPVIFILGGPGSGKVTHCDALASEKRGFVHINMTDLLQQFAVGNEMTDFSQLPSTAVTEVLMLEMKMAASAKVYLVSGFPRSMRDMAEYTDKIQVLNGAVLLSWRQKVLARQVEYGAKLGHVVLSLATMELRNFYRSVMPVADYLDQRGHLLVVDGERNPEEVYRDFKETVMQLLTPKNTQSVQVTESRVAAVIETPTLGPLALTGPPVAFPDHSAPQVTQIVADTPPTIFVIGGPGSNKTALCQRALRRTPGWGLISVGRQLRVVAGDAAAPANPAQQQLRGSIARGEMAAQNMVLGVLGDQMSIQAGARGLLIAGFPRDLQQLKAFENKFNQRPAAVLLDCSKLQLGRGRLDDSVTAFRRRLELFRELTLPLLKKLDQEGRLTIVDGDTDSAAVLEDFSAILAGLMSKAEAGENVNGAPNAALGTGAEFLPATTGAEFHQALLQDLNPRTDVTRPVQANGAIRNETMSAAFSNVGLLGARRPSRDSIRKMYAELEEFGAA</sequence>
<keyword evidence="1 4" id="KW-0808">Transferase</keyword>
<dbReference type="PRINTS" id="PR00094">
    <property type="entry name" value="ADENYLTKNASE"/>
</dbReference>
<organism evidence="6 7">
    <name type="scientific">Cloeon dipterum</name>
    <dbReference type="NCBI Taxonomy" id="197152"/>
    <lineage>
        <taxon>Eukaryota</taxon>
        <taxon>Metazoa</taxon>
        <taxon>Ecdysozoa</taxon>
        <taxon>Arthropoda</taxon>
        <taxon>Hexapoda</taxon>
        <taxon>Insecta</taxon>
        <taxon>Pterygota</taxon>
        <taxon>Palaeoptera</taxon>
        <taxon>Ephemeroptera</taxon>
        <taxon>Pisciforma</taxon>
        <taxon>Baetidae</taxon>
        <taxon>Cloeon</taxon>
    </lineage>
</organism>
<comment type="caution">
    <text evidence="6">The sequence shown here is derived from an EMBL/GenBank/DDBJ whole genome shotgun (WGS) entry which is preliminary data.</text>
</comment>
<dbReference type="GO" id="GO:0006139">
    <property type="term" value="P:nucleobase-containing compound metabolic process"/>
    <property type="evidence" value="ECO:0007669"/>
    <property type="project" value="InterPro"/>
</dbReference>
<dbReference type="EMBL" id="CADEPI010000066">
    <property type="protein sequence ID" value="CAB3371923.1"/>
    <property type="molecule type" value="Genomic_DNA"/>
</dbReference>
<dbReference type="AlphaFoldDB" id="A0A8S1CV63"/>
<evidence type="ECO:0000256" key="1">
    <source>
        <dbReference type="ARBA" id="ARBA00022679"/>
    </source>
</evidence>
<dbReference type="Pfam" id="PF13207">
    <property type="entry name" value="AAA_17"/>
    <property type="match status" value="1"/>
</dbReference>
<feature type="region of interest" description="Disordered" evidence="5">
    <location>
        <begin position="1"/>
        <end position="35"/>
    </location>
</feature>
<dbReference type="GO" id="GO:0019205">
    <property type="term" value="F:nucleobase-containing compound kinase activity"/>
    <property type="evidence" value="ECO:0007669"/>
    <property type="project" value="InterPro"/>
</dbReference>
<dbReference type="InterPro" id="IPR000850">
    <property type="entry name" value="Adenylat/UMP-CMP_kin"/>
</dbReference>
<keyword evidence="2" id="KW-0547">Nucleotide-binding</keyword>
<keyword evidence="7" id="KW-1185">Reference proteome</keyword>
<dbReference type="Gene3D" id="3.40.50.300">
    <property type="entry name" value="P-loop containing nucleotide triphosphate hydrolases"/>
    <property type="match status" value="2"/>
</dbReference>
<keyword evidence="3 4" id="KW-0418">Kinase</keyword>
<dbReference type="InterPro" id="IPR027417">
    <property type="entry name" value="P-loop_NTPase"/>
</dbReference>
<evidence type="ECO:0000256" key="5">
    <source>
        <dbReference type="SAM" id="MobiDB-lite"/>
    </source>
</evidence>
<gene>
    <name evidence="6" type="ORF">CLODIP_2_CD00429</name>
</gene>
<dbReference type="GO" id="GO:0005524">
    <property type="term" value="F:ATP binding"/>
    <property type="evidence" value="ECO:0007669"/>
    <property type="project" value="InterPro"/>
</dbReference>
<evidence type="ECO:0000256" key="4">
    <source>
        <dbReference type="RuleBase" id="RU003330"/>
    </source>
</evidence>
<name>A0A8S1CV63_9INSE</name>